<comment type="caution">
    <text evidence="1">The sequence shown here is derived from an EMBL/GenBank/DDBJ whole genome shotgun (WGS) entry which is preliminary data.</text>
</comment>
<dbReference type="EMBL" id="BNJK01000002">
    <property type="protein sequence ID" value="GHO98777.1"/>
    <property type="molecule type" value="Genomic_DNA"/>
</dbReference>
<evidence type="ECO:0000313" key="2">
    <source>
        <dbReference type="Proteomes" id="UP000597444"/>
    </source>
</evidence>
<evidence type="ECO:0000313" key="1">
    <source>
        <dbReference type="EMBL" id="GHO98777.1"/>
    </source>
</evidence>
<accession>A0A8J3N902</accession>
<protein>
    <submittedName>
        <fullName evidence="1">Uncharacterized protein</fullName>
    </submittedName>
</protein>
<name>A0A8J3N902_9CHLR</name>
<dbReference type="Proteomes" id="UP000597444">
    <property type="component" value="Unassembled WGS sequence"/>
</dbReference>
<proteinExistence type="predicted"/>
<organism evidence="1 2">
    <name type="scientific">Reticulibacter mediterranei</name>
    <dbReference type="NCBI Taxonomy" id="2778369"/>
    <lineage>
        <taxon>Bacteria</taxon>
        <taxon>Bacillati</taxon>
        <taxon>Chloroflexota</taxon>
        <taxon>Ktedonobacteria</taxon>
        <taxon>Ktedonobacterales</taxon>
        <taxon>Reticulibacteraceae</taxon>
        <taxon>Reticulibacter</taxon>
    </lineage>
</organism>
<sequence length="73" mass="8471">MTSIRKTLSPDALDKEKDTHQLMSAAVNRSWFRHHQDREIEQTRAVFEETGFALAKAATYREKARRSQCEGAY</sequence>
<keyword evidence="2" id="KW-1185">Reference proteome</keyword>
<gene>
    <name evidence="1" type="ORF">KSF_088250</name>
</gene>
<reference evidence="1" key="1">
    <citation type="submission" date="2020-10" db="EMBL/GenBank/DDBJ databases">
        <title>Taxonomic study of unclassified bacteria belonging to the class Ktedonobacteria.</title>
        <authorList>
            <person name="Yabe S."/>
            <person name="Wang C.M."/>
            <person name="Zheng Y."/>
            <person name="Sakai Y."/>
            <person name="Cavaletti L."/>
            <person name="Monciardini P."/>
            <person name="Donadio S."/>
        </authorList>
    </citation>
    <scope>NUCLEOTIDE SEQUENCE</scope>
    <source>
        <strain evidence="1">ID150040</strain>
    </source>
</reference>
<dbReference type="AlphaFoldDB" id="A0A8J3N902"/>